<feature type="compositionally biased region" description="Low complexity" evidence="9">
    <location>
        <begin position="31"/>
        <end position="40"/>
    </location>
</feature>
<keyword evidence="7" id="KW-0998">Cell outer membrane</keyword>
<evidence type="ECO:0000256" key="2">
    <source>
        <dbReference type="ARBA" id="ARBA00007613"/>
    </source>
</evidence>
<dbReference type="InterPro" id="IPR051906">
    <property type="entry name" value="TolC-like"/>
</dbReference>
<feature type="compositionally biased region" description="Pro residues" evidence="9">
    <location>
        <begin position="21"/>
        <end position="30"/>
    </location>
</feature>
<evidence type="ECO:0000256" key="5">
    <source>
        <dbReference type="ARBA" id="ARBA00022692"/>
    </source>
</evidence>
<keyword evidence="6" id="KW-0472">Membrane</keyword>
<proteinExistence type="inferred from homology"/>
<keyword evidence="11" id="KW-1185">Reference proteome</keyword>
<dbReference type="Proteomes" id="UP001431776">
    <property type="component" value="Unassembled WGS sequence"/>
</dbReference>
<sequence length="463" mass="50385">MTKLFAFIALLVLAGCTGPSPTPPVQPVPASPSEASAERAVQPEVERPEASLTLAQAIDIALANNPDVAAAHWDHQAAQARHDHIAGSRWPRLGVVGSYMRHLDEQRLLPVRQPGDPAILSQDIVSGDLVVTMPIFTGGRLIHQIQAAELLEEAAEHRLARNREELVFNVSSVFFNILAQRRVIQSLEFSVRTLQEHLDRVDALVAARKAANVDRLRTEVRLANVRQQLVQEGNVLAVQHRVLASLLGWEQADATRLVQGNLETAEETSVPELETALATACSDRADYLAAQSALEAQAHNVDAARAGRSPTVVLQGSYGGRWAAGSTTGTGDKLDDIGRIGLAMEIPIFEGGQINATVQEQRAHLAAARERLRKLELQIRLEIETALLSVTSSRKRIEAVRASIVQAREGLRIEQQKYDLGTGAIVDVLDAQAALLETETTYYRILAEFQTALAQLKLAMGHP</sequence>
<name>A0AAW6U3Q2_9BACT</name>
<evidence type="ECO:0000256" key="7">
    <source>
        <dbReference type="ARBA" id="ARBA00023237"/>
    </source>
</evidence>
<dbReference type="PANTHER" id="PTHR30026">
    <property type="entry name" value="OUTER MEMBRANE PROTEIN TOLC"/>
    <property type="match status" value="1"/>
</dbReference>
<evidence type="ECO:0000313" key="11">
    <source>
        <dbReference type="Proteomes" id="UP001431776"/>
    </source>
</evidence>
<comment type="similarity">
    <text evidence="2">Belongs to the outer membrane factor (OMF) (TC 1.B.17) family.</text>
</comment>
<evidence type="ECO:0000256" key="9">
    <source>
        <dbReference type="SAM" id="MobiDB-lite"/>
    </source>
</evidence>
<keyword evidence="5" id="KW-0812">Transmembrane</keyword>
<dbReference type="GO" id="GO:1990281">
    <property type="term" value="C:efflux pump complex"/>
    <property type="evidence" value="ECO:0007669"/>
    <property type="project" value="TreeGrafter"/>
</dbReference>
<keyword evidence="3" id="KW-0813">Transport</keyword>
<dbReference type="Gene3D" id="1.20.1600.10">
    <property type="entry name" value="Outer membrane efflux proteins (OEP)"/>
    <property type="match status" value="1"/>
</dbReference>
<keyword evidence="8" id="KW-0175">Coiled coil</keyword>
<evidence type="ECO:0000313" key="10">
    <source>
        <dbReference type="EMBL" id="MDI6451525.1"/>
    </source>
</evidence>
<evidence type="ECO:0000256" key="4">
    <source>
        <dbReference type="ARBA" id="ARBA00022452"/>
    </source>
</evidence>
<dbReference type="GO" id="GO:0015288">
    <property type="term" value="F:porin activity"/>
    <property type="evidence" value="ECO:0007669"/>
    <property type="project" value="TreeGrafter"/>
</dbReference>
<feature type="region of interest" description="Disordered" evidence="9">
    <location>
        <begin position="21"/>
        <end position="40"/>
    </location>
</feature>
<dbReference type="PROSITE" id="PS51257">
    <property type="entry name" value="PROKAR_LIPOPROTEIN"/>
    <property type="match status" value="1"/>
</dbReference>
<evidence type="ECO:0000256" key="6">
    <source>
        <dbReference type="ARBA" id="ARBA00023136"/>
    </source>
</evidence>
<accession>A0AAW6U3Q2</accession>
<feature type="coiled-coil region" evidence="8">
    <location>
        <begin position="358"/>
        <end position="385"/>
    </location>
</feature>
<dbReference type="AlphaFoldDB" id="A0AAW6U3Q2"/>
<evidence type="ECO:0000256" key="1">
    <source>
        <dbReference type="ARBA" id="ARBA00004442"/>
    </source>
</evidence>
<dbReference type="SUPFAM" id="SSF56954">
    <property type="entry name" value="Outer membrane efflux proteins (OEP)"/>
    <property type="match status" value="1"/>
</dbReference>
<keyword evidence="4" id="KW-1134">Transmembrane beta strand</keyword>
<evidence type="ECO:0000256" key="8">
    <source>
        <dbReference type="SAM" id="Coils"/>
    </source>
</evidence>
<comment type="subcellular location">
    <subcellularLocation>
        <location evidence="1">Cell outer membrane</location>
    </subcellularLocation>
</comment>
<dbReference type="GO" id="GO:0009279">
    <property type="term" value="C:cell outer membrane"/>
    <property type="evidence" value="ECO:0007669"/>
    <property type="project" value="UniProtKB-SubCell"/>
</dbReference>
<dbReference type="EMBL" id="JASCXX010000038">
    <property type="protein sequence ID" value="MDI6451525.1"/>
    <property type="molecule type" value="Genomic_DNA"/>
</dbReference>
<dbReference type="RefSeq" id="WP_349246934.1">
    <property type="nucleotide sequence ID" value="NZ_JASCXX010000038.1"/>
</dbReference>
<gene>
    <name evidence="10" type="ORF">QJ522_20860</name>
</gene>
<organism evidence="10 11">
    <name type="scientific">Anaerobaca lacustris</name>
    <dbReference type="NCBI Taxonomy" id="3044600"/>
    <lineage>
        <taxon>Bacteria</taxon>
        <taxon>Pseudomonadati</taxon>
        <taxon>Planctomycetota</taxon>
        <taxon>Phycisphaerae</taxon>
        <taxon>Sedimentisphaerales</taxon>
        <taxon>Anaerobacaceae</taxon>
        <taxon>Anaerobaca</taxon>
    </lineage>
</organism>
<dbReference type="Pfam" id="PF02321">
    <property type="entry name" value="OEP"/>
    <property type="match status" value="2"/>
</dbReference>
<dbReference type="InterPro" id="IPR003423">
    <property type="entry name" value="OMP_efflux"/>
</dbReference>
<dbReference type="PANTHER" id="PTHR30026:SF21">
    <property type="entry name" value="SLR1270 PROTEIN"/>
    <property type="match status" value="1"/>
</dbReference>
<comment type="caution">
    <text evidence="10">The sequence shown here is derived from an EMBL/GenBank/DDBJ whole genome shotgun (WGS) entry which is preliminary data.</text>
</comment>
<evidence type="ECO:0000256" key="3">
    <source>
        <dbReference type="ARBA" id="ARBA00022448"/>
    </source>
</evidence>
<protein>
    <submittedName>
        <fullName evidence="10">TolC family protein</fullName>
    </submittedName>
</protein>
<reference evidence="10" key="1">
    <citation type="submission" date="2023-05" db="EMBL/GenBank/DDBJ databases">
        <title>Anaerotaeda fermentans gen. nov., sp. nov., a novel anaerobic planctomycete of the new family within the order Sedimentisphaerales isolated from Taman Peninsula, Russia.</title>
        <authorList>
            <person name="Khomyakova M.A."/>
            <person name="Merkel A.Y."/>
            <person name="Slobodkin A.I."/>
        </authorList>
    </citation>
    <scope>NUCLEOTIDE SEQUENCE</scope>
    <source>
        <strain evidence="10">M17dextr</strain>
    </source>
</reference>
<dbReference type="GO" id="GO:0015562">
    <property type="term" value="F:efflux transmembrane transporter activity"/>
    <property type="evidence" value="ECO:0007669"/>
    <property type="project" value="InterPro"/>
</dbReference>